<accession>A0A510KEL8</accession>
<feature type="domain" description="Metallo-beta-lactamase" evidence="1">
    <location>
        <begin position="9"/>
        <end position="225"/>
    </location>
</feature>
<dbReference type="InterPro" id="IPR001279">
    <property type="entry name" value="Metallo-B-lactamas"/>
</dbReference>
<dbReference type="Pfam" id="PF00753">
    <property type="entry name" value="Lactamase_B"/>
    <property type="match status" value="1"/>
</dbReference>
<gene>
    <name evidence="2" type="ORF">JMUB3933_2114</name>
</gene>
<dbReference type="EMBL" id="AP019834">
    <property type="protein sequence ID" value="BBM48595.1"/>
    <property type="molecule type" value="Genomic_DNA"/>
</dbReference>
<evidence type="ECO:0000313" key="2">
    <source>
        <dbReference type="EMBL" id="BBM48595.1"/>
    </source>
</evidence>
<dbReference type="PANTHER" id="PTHR42951:SF17">
    <property type="entry name" value="METALLO-BETA-LACTAMASE DOMAIN-CONTAINING PROTEIN"/>
    <property type="match status" value="1"/>
</dbReference>
<evidence type="ECO:0000313" key="3">
    <source>
        <dbReference type="Proteomes" id="UP000321397"/>
    </source>
</evidence>
<reference evidence="2 3" key="1">
    <citation type="submission" date="2019-07" db="EMBL/GenBank/DDBJ databases">
        <title>Complete Genome Sequence of Leptotrichia wadei Strain JMUB3933.</title>
        <authorList>
            <person name="Watanabe S."/>
            <person name="Cui L."/>
        </authorList>
    </citation>
    <scope>NUCLEOTIDE SEQUENCE [LARGE SCALE GENOMIC DNA]</scope>
    <source>
        <strain evidence="2 3">JMUB3933</strain>
    </source>
</reference>
<dbReference type="PANTHER" id="PTHR42951">
    <property type="entry name" value="METALLO-BETA-LACTAMASE DOMAIN-CONTAINING"/>
    <property type="match status" value="1"/>
</dbReference>
<sequence length="246" mass="28463">MIEKIKIGLNNLYLFKNKNDEYLLIDTGVHVKKKKILKRIIQKIGEAKKIKVIVLSHSHTDHVGNLKILIDAIGDVRVIAHKNSENILETGKSVIPNGFYPFTEKISKKLKSKKNFTKNIFPKLEKIDMEKVIFIDFLQQERILLSKYGFGNMEIIETKGHSDDSISLAVFDEKNNEKYLFCGDMVQNLCFKFPLIPLFGENKEELIENWKKIILNGYDKIFPATGKEVTARDLIRRLGKDEKNRI</sequence>
<dbReference type="SUPFAM" id="SSF56281">
    <property type="entry name" value="Metallo-hydrolase/oxidoreductase"/>
    <property type="match status" value="1"/>
</dbReference>
<proteinExistence type="predicted"/>
<dbReference type="SMART" id="SM00849">
    <property type="entry name" value="Lactamase_B"/>
    <property type="match status" value="1"/>
</dbReference>
<dbReference type="AlphaFoldDB" id="A0A510KEL8"/>
<dbReference type="Gene3D" id="3.60.15.10">
    <property type="entry name" value="Ribonuclease Z/Hydroxyacylglutathione hydrolase-like"/>
    <property type="match status" value="1"/>
</dbReference>
<protein>
    <submittedName>
        <fullName evidence="2">Beta-lactamase</fullName>
    </submittedName>
</protein>
<dbReference type="Proteomes" id="UP000321397">
    <property type="component" value="Chromosome"/>
</dbReference>
<dbReference type="InterPro" id="IPR036866">
    <property type="entry name" value="RibonucZ/Hydroxyglut_hydro"/>
</dbReference>
<name>A0A510KEL8_9FUSO</name>
<dbReference type="InterPro" id="IPR050855">
    <property type="entry name" value="NDM-1-like"/>
</dbReference>
<evidence type="ECO:0000259" key="1">
    <source>
        <dbReference type="SMART" id="SM00849"/>
    </source>
</evidence>
<dbReference type="RefSeq" id="WP_146962092.1">
    <property type="nucleotide sequence ID" value="NZ_AP019834.1"/>
</dbReference>
<organism evidence="2 3">
    <name type="scientific">Leptotrichia wadei</name>
    <dbReference type="NCBI Taxonomy" id="157687"/>
    <lineage>
        <taxon>Bacteria</taxon>
        <taxon>Fusobacteriati</taxon>
        <taxon>Fusobacteriota</taxon>
        <taxon>Fusobacteriia</taxon>
        <taxon>Fusobacteriales</taxon>
        <taxon>Leptotrichiaceae</taxon>
        <taxon>Leptotrichia</taxon>
    </lineage>
</organism>